<feature type="region of interest" description="Disordered" evidence="2">
    <location>
        <begin position="1"/>
        <end position="36"/>
    </location>
</feature>
<evidence type="ECO:0000256" key="2">
    <source>
        <dbReference type="SAM" id="MobiDB-lite"/>
    </source>
</evidence>
<feature type="region of interest" description="Disordered" evidence="2">
    <location>
        <begin position="458"/>
        <end position="479"/>
    </location>
</feature>
<dbReference type="PANTHER" id="PTHR11937">
    <property type="entry name" value="ACTIN"/>
    <property type="match status" value="1"/>
</dbReference>
<dbReference type="Pfam" id="PF00022">
    <property type="entry name" value="Actin"/>
    <property type="match status" value="1"/>
</dbReference>
<dbReference type="EMBL" id="MU790599">
    <property type="protein sequence ID" value="KAJ3996836.1"/>
    <property type="molecule type" value="Genomic_DNA"/>
</dbReference>
<sequence length="625" mass="67685">MSTVPQTPRTKTAFNPSTPTTSRITSSHVQSSPHYTTTRRHSLYGVEDRIIIDPGSLIWKVGFSGEGRPREVFYAGGKSARALWGLKRATDAAERLEEDKLLDIRLEQSLRAVFHDSLLTDPKARKVIIIENPLLPLHIKEALARILFENLQVPSVSFASSHLLSLLAVGRITGLVLDCGNLESVALPIFAARPLFSQLRSTPLAGQRFLSHLRSLLLLFGTYVAPTSPGIANLPQASRSMRVPQEILTNEVLEEIKTRCCFVGESLALTDSDAGDNGPIPDDSFTSSDIDMPPTSDPPQSESEFSFAGRESGVSSQHDSSEYSVISTPRMGGRPQDRPPGNENRLQILADMYMRHSTATDLRLPVEPPASMANSSTLGYGTIIIPGWIRERTAEVLFEGGDVDEGSLAETILDALLKVPVDLRKTLASSILIVGGTSMLPGFILRLHVELLRAISPLPPSSRQHTRSDKPPPPQYDRYATLRPLIPYLTIVNNPSPPAPLSDRAKNNGGKAPAFSPATMAWVGGSLAGALKTGGTEVSREKWDEADPDMENTDESMSETPARGNRQVQQQSRAIQTPPMRNVLPDWTRLPLPVGAPSVAINSTSVGGSSQTTVVSPTSQTRVGA</sequence>
<dbReference type="SUPFAM" id="SSF53067">
    <property type="entry name" value="Actin-like ATPase domain"/>
    <property type="match status" value="2"/>
</dbReference>
<organism evidence="3 4">
    <name type="scientific">Lentinula boryana</name>
    <dbReference type="NCBI Taxonomy" id="40481"/>
    <lineage>
        <taxon>Eukaryota</taxon>
        <taxon>Fungi</taxon>
        <taxon>Dikarya</taxon>
        <taxon>Basidiomycota</taxon>
        <taxon>Agaricomycotina</taxon>
        <taxon>Agaricomycetes</taxon>
        <taxon>Agaricomycetidae</taxon>
        <taxon>Agaricales</taxon>
        <taxon>Marasmiineae</taxon>
        <taxon>Omphalotaceae</taxon>
        <taxon>Lentinula</taxon>
    </lineage>
</organism>
<gene>
    <name evidence="3" type="ORF">F5050DRAFT_1756212</name>
</gene>
<feature type="region of interest" description="Disordered" evidence="2">
    <location>
        <begin position="531"/>
        <end position="625"/>
    </location>
</feature>
<dbReference type="CDD" id="cd10207">
    <property type="entry name" value="ASKHA_NBD_Arp10"/>
    <property type="match status" value="1"/>
</dbReference>
<dbReference type="SMART" id="SM00268">
    <property type="entry name" value="ACTIN"/>
    <property type="match status" value="1"/>
</dbReference>
<feature type="compositionally biased region" description="Polar residues" evidence="2">
    <location>
        <begin position="1"/>
        <end position="15"/>
    </location>
</feature>
<dbReference type="Proteomes" id="UP001163828">
    <property type="component" value="Unassembled WGS sequence"/>
</dbReference>
<evidence type="ECO:0000313" key="4">
    <source>
        <dbReference type="Proteomes" id="UP001163828"/>
    </source>
</evidence>
<feature type="compositionally biased region" description="Polar residues" evidence="2">
    <location>
        <begin position="313"/>
        <end position="327"/>
    </location>
</feature>
<dbReference type="InterPro" id="IPR004000">
    <property type="entry name" value="Actin"/>
</dbReference>
<keyword evidence="4" id="KW-1185">Reference proteome</keyword>
<evidence type="ECO:0000313" key="3">
    <source>
        <dbReference type="EMBL" id="KAJ3996836.1"/>
    </source>
</evidence>
<accession>A0ABQ8QE90</accession>
<proteinExistence type="inferred from homology"/>
<protein>
    <submittedName>
        <fullName evidence="3">Fungal-specific actin related protein</fullName>
    </submittedName>
</protein>
<feature type="compositionally biased region" description="Acidic residues" evidence="2">
    <location>
        <begin position="546"/>
        <end position="557"/>
    </location>
</feature>
<feature type="compositionally biased region" description="Low complexity" evidence="2">
    <location>
        <begin position="603"/>
        <end position="625"/>
    </location>
</feature>
<dbReference type="Gene3D" id="3.90.640.10">
    <property type="entry name" value="Actin, Chain A, domain 4"/>
    <property type="match status" value="2"/>
</dbReference>
<name>A0ABQ8QE90_9AGAR</name>
<reference evidence="3" key="1">
    <citation type="submission" date="2022-08" db="EMBL/GenBank/DDBJ databases">
        <authorList>
            <consortium name="DOE Joint Genome Institute"/>
            <person name="Min B."/>
            <person name="Riley R."/>
            <person name="Sierra-Patev S."/>
            <person name="Naranjo-Ortiz M."/>
            <person name="Looney B."/>
            <person name="Konkel Z."/>
            <person name="Slot J.C."/>
            <person name="Sakamoto Y."/>
            <person name="Steenwyk J.L."/>
            <person name="Rokas A."/>
            <person name="Carro J."/>
            <person name="Camarero S."/>
            <person name="Ferreira P."/>
            <person name="Molpeceres G."/>
            <person name="Ruiz-Duenas F.J."/>
            <person name="Serrano A."/>
            <person name="Henrissat B."/>
            <person name="Drula E."/>
            <person name="Hughes K.W."/>
            <person name="Mata J.L."/>
            <person name="Ishikawa N.K."/>
            <person name="Vargas-Isla R."/>
            <person name="Ushijima S."/>
            <person name="Smith C.A."/>
            <person name="Ahrendt S."/>
            <person name="Andreopoulos W."/>
            <person name="He G."/>
            <person name="Labutti K."/>
            <person name="Lipzen A."/>
            <person name="Ng V."/>
            <person name="Sandor L."/>
            <person name="Barry K."/>
            <person name="Martinez A.T."/>
            <person name="Xiao Y."/>
            <person name="Gibbons J.G."/>
            <person name="Terashima K."/>
            <person name="Hibbett D.S."/>
            <person name="Grigoriev I.V."/>
        </authorList>
    </citation>
    <scope>NUCLEOTIDE SEQUENCE</scope>
    <source>
        <strain evidence="3">TFB10827</strain>
    </source>
</reference>
<comment type="caution">
    <text evidence="3">The sequence shown here is derived from an EMBL/GenBank/DDBJ whole genome shotgun (WGS) entry which is preliminary data.</text>
</comment>
<dbReference type="Gene3D" id="3.30.420.40">
    <property type="match status" value="4"/>
</dbReference>
<dbReference type="InterPro" id="IPR043129">
    <property type="entry name" value="ATPase_NBD"/>
</dbReference>
<feature type="region of interest" description="Disordered" evidence="2">
    <location>
        <begin position="272"/>
        <end position="343"/>
    </location>
</feature>
<feature type="compositionally biased region" description="Low complexity" evidence="2">
    <location>
        <begin position="16"/>
        <end position="27"/>
    </location>
</feature>
<feature type="compositionally biased region" description="Polar residues" evidence="2">
    <location>
        <begin position="566"/>
        <end position="575"/>
    </location>
</feature>
<evidence type="ECO:0000256" key="1">
    <source>
        <dbReference type="RuleBase" id="RU000487"/>
    </source>
</evidence>
<comment type="similarity">
    <text evidence="1">Belongs to the actin family.</text>
</comment>